<evidence type="ECO:0000256" key="2">
    <source>
        <dbReference type="PROSITE-ProRule" id="PRU10141"/>
    </source>
</evidence>
<dbReference type="Pfam" id="PF07714">
    <property type="entry name" value="PK_Tyr_Ser-Thr"/>
    <property type="match status" value="1"/>
</dbReference>
<dbReference type="AlphaFoldDB" id="A0A812J2B8"/>
<reference evidence="4" key="1">
    <citation type="submission" date="2021-02" db="EMBL/GenBank/DDBJ databases">
        <authorList>
            <person name="Dougan E. K."/>
            <person name="Rhodes N."/>
            <person name="Thang M."/>
            <person name="Chan C."/>
        </authorList>
    </citation>
    <scope>NUCLEOTIDE SEQUENCE</scope>
</reference>
<keyword evidence="1" id="KW-0418">Kinase</keyword>
<feature type="non-terminal residue" evidence="4">
    <location>
        <position position="166"/>
    </location>
</feature>
<dbReference type="OrthoDB" id="440949at2759"/>
<accession>A0A812J2B8</accession>
<dbReference type="Proteomes" id="UP000649617">
    <property type="component" value="Unassembled WGS sequence"/>
</dbReference>
<evidence type="ECO:0000313" key="4">
    <source>
        <dbReference type="EMBL" id="CAE7190057.1"/>
    </source>
</evidence>
<evidence type="ECO:0000259" key="3">
    <source>
        <dbReference type="Pfam" id="PF07714"/>
    </source>
</evidence>
<keyword evidence="2" id="KW-0547">Nucleotide-binding</keyword>
<dbReference type="InterPro" id="IPR008271">
    <property type="entry name" value="Ser/Thr_kinase_AS"/>
</dbReference>
<dbReference type="GO" id="GO:0005634">
    <property type="term" value="C:nucleus"/>
    <property type="evidence" value="ECO:0007669"/>
    <property type="project" value="TreeGrafter"/>
</dbReference>
<gene>
    <name evidence="4" type="ORF">SPIL2461_LOCUS1440</name>
</gene>
<keyword evidence="1" id="KW-0723">Serine/threonine-protein kinase</keyword>
<proteinExistence type="predicted"/>
<dbReference type="PANTHER" id="PTHR44167:SF30">
    <property type="entry name" value="PHOSPHORYLASE KINASE"/>
    <property type="match status" value="1"/>
</dbReference>
<keyword evidence="5" id="KW-1185">Reference proteome</keyword>
<dbReference type="Gene3D" id="3.30.200.20">
    <property type="entry name" value="Phosphorylase Kinase, domain 1"/>
    <property type="match status" value="1"/>
</dbReference>
<keyword evidence="2" id="KW-0067">ATP-binding</keyword>
<keyword evidence="1" id="KW-0808">Transferase</keyword>
<dbReference type="InterPro" id="IPR017441">
    <property type="entry name" value="Protein_kinase_ATP_BS"/>
</dbReference>
<organism evidence="4 5">
    <name type="scientific">Symbiodinium pilosum</name>
    <name type="common">Dinoflagellate</name>
    <dbReference type="NCBI Taxonomy" id="2952"/>
    <lineage>
        <taxon>Eukaryota</taxon>
        <taxon>Sar</taxon>
        <taxon>Alveolata</taxon>
        <taxon>Dinophyceae</taxon>
        <taxon>Suessiales</taxon>
        <taxon>Symbiodiniaceae</taxon>
        <taxon>Symbiodinium</taxon>
    </lineage>
</organism>
<comment type="caution">
    <text evidence="4">The sequence shown here is derived from an EMBL/GenBank/DDBJ whole genome shotgun (WGS) entry which is preliminary data.</text>
</comment>
<feature type="domain" description="Serine-threonine/tyrosine-protein kinase catalytic" evidence="3">
    <location>
        <begin position="29"/>
        <end position="117"/>
    </location>
</feature>
<dbReference type="GO" id="GO:0004674">
    <property type="term" value="F:protein serine/threonine kinase activity"/>
    <property type="evidence" value="ECO:0007669"/>
    <property type="project" value="UniProtKB-KW"/>
</dbReference>
<dbReference type="PROSITE" id="PS00107">
    <property type="entry name" value="PROTEIN_KINASE_ATP"/>
    <property type="match status" value="1"/>
</dbReference>
<name>A0A812J2B8_SYMPI</name>
<dbReference type="InterPro" id="IPR001245">
    <property type="entry name" value="Ser-Thr/Tyr_kinase_cat_dom"/>
</dbReference>
<sequence>VDQIGRIGELRLLKLLVESAMHRWMYTNMRVVGQGQFGTVMQSGVTVGNQGNLQVAIKHIPKQTNIQDRCVLVDVFNEITCLDTVRFEDYLCQIYDFGVEESCYWIVMKQLAVATLHKHDIVHYDLKCDNIMIEAAQKCWAEAVREKASYGNSVEELHAWLPVLGV</sequence>
<dbReference type="GO" id="GO:0005524">
    <property type="term" value="F:ATP binding"/>
    <property type="evidence" value="ECO:0007669"/>
    <property type="project" value="UniProtKB-UniRule"/>
</dbReference>
<dbReference type="EMBL" id="CAJNIZ010001392">
    <property type="protein sequence ID" value="CAE7190057.1"/>
    <property type="molecule type" value="Genomic_DNA"/>
</dbReference>
<dbReference type="SUPFAM" id="SSF56112">
    <property type="entry name" value="Protein kinase-like (PK-like)"/>
    <property type="match status" value="1"/>
</dbReference>
<evidence type="ECO:0000313" key="5">
    <source>
        <dbReference type="Proteomes" id="UP000649617"/>
    </source>
</evidence>
<dbReference type="Gene3D" id="1.10.510.10">
    <property type="entry name" value="Transferase(Phosphotransferase) domain 1"/>
    <property type="match status" value="1"/>
</dbReference>
<dbReference type="InterPro" id="IPR011009">
    <property type="entry name" value="Kinase-like_dom_sf"/>
</dbReference>
<protein>
    <recommendedName>
        <fullName evidence="3">Serine-threonine/tyrosine-protein kinase catalytic domain-containing protein</fullName>
    </recommendedName>
</protein>
<evidence type="ECO:0000256" key="1">
    <source>
        <dbReference type="ARBA" id="ARBA00022527"/>
    </source>
</evidence>
<dbReference type="PROSITE" id="PS00108">
    <property type="entry name" value="PROTEIN_KINASE_ST"/>
    <property type="match status" value="1"/>
</dbReference>
<dbReference type="PANTHER" id="PTHR44167">
    <property type="entry name" value="OVARIAN-SPECIFIC SERINE/THREONINE-PROTEIN KINASE LOK-RELATED"/>
    <property type="match status" value="1"/>
</dbReference>
<dbReference type="GO" id="GO:0044773">
    <property type="term" value="P:mitotic DNA damage checkpoint signaling"/>
    <property type="evidence" value="ECO:0007669"/>
    <property type="project" value="TreeGrafter"/>
</dbReference>
<feature type="binding site" evidence="2">
    <location>
        <position position="58"/>
    </location>
    <ligand>
        <name>ATP</name>
        <dbReference type="ChEBI" id="CHEBI:30616"/>
    </ligand>
</feature>